<dbReference type="NCBIfam" id="NF009897">
    <property type="entry name" value="PRK13357.1"/>
    <property type="match status" value="1"/>
</dbReference>
<dbReference type="EMBL" id="CP021422">
    <property type="protein sequence ID" value="ASB39641.1"/>
    <property type="molecule type" value="Genomic_DNA"/>
</dbReference>
<name>A0A1Z2XML6_9FIRM</name>
<evidence type="ECO:0000256" key="15">
    <source>
        <dbReference type="RuleBase" id="RU004106"/>
    </source>
</evidence>
<dbReference type="RefSeq" id="WP_066536043.1">
    <property type="nucleotide sequence ID" value="NZ_CP021422.1"/>
</dbReference>
<keyword evidence="9 16" id="KW-0663">Pyridoxal phosphate</keyword>
<dbReference type="InterPro" id="IPR001544">
    <property type="entry name" value="Aminotrans_IV"/>
</dbReference>
<comment type="pathway">
    <text evidence="2 18">Amino-acid biosynthesis; L-isoleucine biosynthesis; L-isoleucine from 2-oxobutanoate: step 4/4.</text>
</comment>
<dbReference type="InterPro" id="IPR043131">
    <property type="entry name" value="BCAT-like_N"/>
</dbReference>
<feature type="compositionally biased region" description="Basic and acidic residues" evidence="19">
    <location>
        <begin position="11"/>
        <end position="20"/>
    </location>
</feature>
<comment type="catalytic activity">
    <reaction evidence="13 17">
        <text>L-leucine + 2-oxoglutarate = 4-methyl-2-oxopentanoate + L-glutamate</text>
        <dbReference type="Rhea" id="RHEA:18321"/>
        <dbReference type="ChEBI" id="CHEBI:16810"/>
        <dbReference type="ChEBI" id="CHEBI:17865"/>
        <dbReference type="ChEBI" id="CHEBI:29985"/>
        <dbReference type="ChEBI" id="CHEBI:57427"/>
        <dbReference type="EC" id="2.6.1.42"/>
    </reaction>
</comment>
<dbReference type="PIRSF" id="PIRSF006468">
    <property type="entry name" value="BCAT1"/>
    <property type="match status" value="1"/>
</dbReference>
<evidence type="ECO:0000313" key="21">
    <source>
        <dbReference type="EMBL" id="QQR28934.1"/>
    </source>
</evidence>
<comment type="catalytic activity">
    <reaction evidence="11 17">
        <text>L-valine + 2-oxoglutarate = 3-methyl-2-oxobutanoate + L-glutamate</text>
        <dbReference type="Rhea" id="RHEA:24813"/>
        <dbReference type="ChEBI" id="CHEBI:11851"/>
        <dbReference type="ChEBI" id="CHEBI:16810"/>
        <dbReference type="ChEBI" id="CHEBI:29985"/>
        <dbReference type="ChEBI" id="CHEBI:57762"/>
        <dbReference type="EC" id="2.6.1.42"/>
    </reaction>
</comment>
<evidence type="ECO:0000256" key="14">
    <source>
        <dbReference type="PIRSR" id="PIRSR006468-1"/>
    </source>
</evidence>
<sequence length="355" mass="39292">MQNIKLQRTTAPKEKPNEDKLGFGQIFTDHMYIMDYDEGRGWHDPRIVPYGPLSLDPSAMVFHYAQEMFEGLKAYHTGDGRVLLFRPDRNAQRAENSCKRLCIPPVPQEDFINAIKTVVSVDRDWIPTKPGTSLYIRPFIIATDNHLGVHPSLSYKFLVILSPSGAYYASGLDPVKIWIEDDYVRAVRGGIGEAKAGGNYAASLKAQEKSDAEGYAQVLWLDGVERKYIEEVGSMNIFFKIAGKVVTPKLNGSILPGVTRASCLDLCRHWGLEVEERRISVEELVSAARDGSLDECFGSGTAAVISPVGVLRFGDEVMEISGGGIGPLSQRLYDTVTGIQTGRIEDEFGWTVEVK</sequence>
<evidence type="ECO:0000256" key="19">
    <source>
        <dbReference type="SAM" id="MobiDB-lite"/>
    </source>
</evidence>
<evidence type="ECO:0000313" key="20">
    <source>
        <dbReference type="EMBL" id="ASB39641.1"/>
    </source>
</evidence>
<feature type="region of interest" description="Disordered" evidence="19">
    <location>
        <begin position="1"/>
        <end position="20"/>
    </location>
</feature>
<dbReference type="PANTHER" id="PTHR11825">
    <property type="entry name" value="SUBGROUP IIII AMINOTRANSFERASE"/>
    <property type="match status" value="1"/>
</dbReference>
<comment type="pathway">
    <text evidence="3 18">Amino-acid biosynthesis; L-valine biosynthesis; L-valine from pyruvate: step 4/4.</text>
</comment>
<evidence type="ECO:0000256" key="17">
    <source>
        <dbReference type="RuleBase" id="RU004517"/>
    </source>
</evidence>
<keyword evidence="22" id="KW-1185">Reference proteome</keyword>
<reference evidence="20" key="1">
    <citation type="journal article" date="2017" name="Genome Announc.">
        <title>High-Quality Whole-Genome Sequences of the Oligo-Mouse-Microbiota Bacterial Community.</title>
        <authorList>
            <person name="Garzetti D."/>
            <person name="Brugiroux S."/>
            <person name="Bunk B."/>
            <person name="Pukall R."/>
            <person name="McCoy K.D."/>
            <person name="Macpherson A.J."/>
            <person name="Stecher B."/>
        </authorList>
    </citation>
    <scope>NUCLEOTIDE SEQUENCE</scope>
    <source>
        <strain evidence="20">KB18</strain>
    </source>
</reference>
<evidence type="ECO:0000256" key="12">
    <source>
        <dbReference type="ARBA" id="ARBA00048798"/>
    </source>
</evidence>
<evidence type="ECO:0000313" key="22">
    <source>
        <dbReference type="Proteomes" id="UP000196710"/>
    </source>
</evidence>
<evidence type="ECO:0000256" key="2">
    <source>
        <dbReference type="ARBA" id="ARBA00004824"/>
    </source>
</evidence>
<evidence type="ECO:0000256" key="6">
    <source>
        <dbReference type="ARBA" id="ARBA00022576"/>
    </source>
</evidence>
<comment type="catalytic activity">
    <reaction evidence="12 17">
        <text>L-isoleucine + 2-oxoglutarate = (S)-3-methyl-2-oxopentanoate + L-glutamate</text>
        <dbReference type="Rhea" id="RHEA:24801"/>
        <dbReference type="ChEBI" id="CHEBI:16810"/>
        <dbReference type="ChEBI" id="CHEBI:29985"/>
        <dbReference type="ChEBI" id="CHEBI:35146"/>
        <dbReference type="ChEBI" id="CHEBI:58045"/>
        <dbReference type="EC" id="2.6.1.42"/>
    </reaction>
</comment>
<dbReference type="EC" id="2.6.1.42" evidence="17"/>
<dbReference type="GO" id="GO:0009097">
    <property type="term" value="P:isoleucine biosynthetic process"/>
    <property type="evidence" value="ECO:0007669"/>
    <property type="project" value="UniProtKB-UniPathway"/>
</dbReference>
<keyword evidence="6 17" id="KW-0032">Aminotransferase</keyword>
<dbReference type="InterPro" id="IPR033939">
    <property type="entry name" value="BCAT_family"/>
</dbReference>
<evidence type="ECO:0000256" key="1">
    <source>
        <dbReference type="ARBA" id="ARBA00001933"/>
    </source>
</evidence>
<dbReference type="Proteomes" id="UP000596035">
    <property type="component" value="Chromosome"/>
</dbReference>
<dbReference type="InterPro" id="IPR005786">
    <property type="entry name" value="B_amino_transII"/>
</dbReference>
<dbReference type="InterPro" id="IPR036038">
    <property type="entry name" value="Aminotransferase-like"/>
</dbReference>
<evidence type="ECO:0000313" key="23">
    <source>
        <dbReference type="Proteomes" id="UP000596035"/>
    </source>
</evidence>
<evidence type="ECO:0000256" key="13">
    <source>
        <dbReference type="ARBA" id="ARBA00049229"/>
    </source>
</evidence>
<evidence type="ECO:0000256" key="7">
    <source>
        <dbReference type="ARBA" id="ARBA00022605"/>
    </source>
</evidence>
<evidence type="ECO:0000256" key="8">
    <source>
        <dbReference type="ARBA" id="ARBA00022679"/>
    </source>
</evidence>
<comment type="cofactor">
    <cofactor evidence="1 16">
        <name>pyridoxal 5'-phosphate</name>
        <dbReference type="ChEBI" id="CHEBI:597326"/>
    </cofactor>
</comment>
<dbReference type="CDD" id="cd01557">
    <property type="entry name" value="BCAT_beta_family"/>
    <property type="match status" value="1"/>
</dbReference>
<reference evidence="21 23" key="3">
    <citation type="submission" date="2020-11" db="EMBL/GenBank/DDBJ databases">
        <title>Closed and high quality bacterial genomes of the OMM12 community.</title>
        <authorList>
            <person name="Marbouty M."/>
            <person name="Lamy-Besnier Q."/>
            <person name="Debarbieux L."/>
            <person name="Koszul R."/>
        </authorList>
    </citation>
    <scope>NUCLEOTIDE SEQUENCE [LARGE SCALE GENOMIC DNA]</scope>
    <source>
        <strain evidence="21 23">KB18</strain>
    </source>
</reference>
<evidence type="ECO:0000256" key="18">
    <source>
        <dbReference type="RuleBase" id="RU004519"/>
    </source>
</evidence>
<keyword evidence="8 17" id="KW-0808">Transferase</keyword>
<dbReference type="Proteomes" id="UP000196710">
    <property type="component" value="Chromosome"/>
</dbReference>
<evidence type="ECO:0000256" key="16">
    <source>
        <dbReference type="RuleBase" id="RU004516"/>
    </source>
</evidence>
<accession>A0A1Z2XML6</accession>
<dbReference type="PROSITE" id="PS00770">
    <property type="entry name" value="AA_TRANSFER_CLASS_4"/>
    <property type="match status" value="1"/>
</dbReference>
<comment type="similarity">
    <text evidence="5 15">Belongs to the class-IV pyridoxal-phosphate-dependent aminotransferase family.</text>
</comment>
<feature type="compositionally biased region" description="Polar residues" evidence="19">
    <location>
        <begin position="1"/>
        <end position="10"/>
    </location>
</feature>
<dbReference type="EMBL" id="CP065321">
    <property type="protein sequence ID" value="QQR28934.1"/>
    <property type="molecule type" value="Genomic_DNA"/>
</dbReference>
<evidence type="ECO:0000256" key="5">
    <source>
        <dbReference type="ARBA" id="ARBA00009320"/>
    </source>
</evidence>
<evidence type="ECO:0000256" key="4">
    <source>
        <dbReference type="ARBA" id="ARBA00005072"/>
    </source>
</evidence>
<proteinExistence type="inferred from homology"/>
<dbReference type="AlphaFoldDB" id="A0A1Z2XML6"/>
<evidence type="ECO:0000256" key="3">
    <source>
        <dbReference type="ARBA" id="ARBA00004931"/>
    </source>
</evidence>
<reference evidence="22" key="2">
    <citation type="submission" date="2017-05" db="EMBL/GenBank/DDBJ databases">
        <title>Improved OligoMM genomes.</title>
        <authorList>
            <person name="Garzetti D."/>
        </authorList>
    </citation>
    <scope>NUCLEOTIDE SEQUENCE [LARGE SCALE GENOMIC DNA]</scope>
    <source>
        <strain evidence="22">KB18</strain>
    </source>
</reference>
<comment type="pathway">
    <text evidence="4 18">Amino-acid biosynthesis; L-leucine biosynthesis; L-leucine from 3-methyl-2-oxobutanoate: step 4/4.</text>
</comment>
<keyword evidence="7 17" id="KW-0028">Amino-acid biosynthesis</keyword>
<organism evidence="21 23">
    <name type="scientific">Acutalibacter muris</name>
    <dbReference type="NCBI Taxonomy" id="1796620"/>
    <lineage>
        <taxon>Bacteria</taxon>
        <taxon>Bacillati</taxon>
        <taxon>Bacillota</taxon>
        <taxon>Clostridia</taxon>
        <taxon>Eubacteriales</taxon>
        <taxon>Acutalibacteraceae</taxon>
        <taxon>Acutalibacter</taxon>
    </lineage>
</organism>
<dbReference type="KEGG" id="amur:ADH66_02575"/>
<dbReference type="GO" id="GO:0009098">
    <property type="term" value="P:L-leucine biosynthetic process"/>
    <property type="evidence" value="ECO:0007669"/>
    <property type="project" value="UniProtKB-UniPathway"/>
</dbReference>
<dbReference type="SUPFAM" id="SSF56752">
    <property type="entry name" value="D-aminoacid aminotransferase-like PLP-dependent enzymes"/>
    <property type="match status" value="1"/>
</dbReference>
<evidence type="ECO:0000256" key="9">
    <source>
        <dbReference type="ARBA" id="ARBA00022898"/>
    </source>
</evidence>
<dbReference type="GO" id="GO:0009099">
    <property type="term" value="P:L-valine biosynthetic process"/>
    <property type="evidence" value="ECO:0007669"/>
    <property type="project" value="UniProtKB-UniPathway"/>
</dbReference>
<evidence type="ECO:0000256" key="11">
    <source>
        <dbReference type="ARBA" id="ARBA00048212"/>
    </source>
</evidence>
<dbReference type="GO" id="GO:0004084">
    <property type="term" value="F:branched-chain-amino-acid transaminase activity"/>
    <property type="evidence" value="ECO:0007669"/>
    <property type="project" value="UniProtKB-EC"/>
</dbReference>
<protein>
    <recommendedName>
        <fullName evidence="17">Branched-chain-amino-acid aminotransferase</fullName>
        <ecNumber evidence="17">2.6.1.42</ecNumber>
    </recommendedName>
</protein>
<feature type="modified residue" description="N6-(pyridoxal phosphate)lysine" evidence="14">
    <location>
        <position position="195"/>
    </location>
</feature>
<keyword evidence="10 17" id="KW-0100">Branched-chain amino acid biosynthesis</keyword>
<dbReference type="NCBIfam" id="TIGR01123">
    <property type="entry name" value="ilvE_II"/>
    <property type="match status" value="1"/>
</dbReference>
<dbReference type="Gene3D" id="3.30.470.10">
    <property type="match status" value="1"/>
</dbReference>
<dbReference type="InterPro" id="IPR018300">
    <property type="entry name" value="Aminotrans_IV_CS"/>
</dbReference>
<gene>
    <name evidence="20" type="ORF">ADH66_02575</name>
    <name evidence="21" type="ORF">I5Q82_12625</name>
</gene>
<evidence type="ECO:0000256" key="10">
    <source>
        <dbReference type="ARBA" id="ARBA00023304"/>
    </source>
</evidence>
<dbReference type="Gene3D" id="3.20.10.10">
    <property type="entry name" value="D-amino Acid Aminotransferase, subunit A, domain 2"/>
    <property type="match status" value="1"/>
</dbReference>
<dbReference type="InterPro" id="IPR043132">
    <property type="entry name" value="BCAT-like_C"/>
</dbReference>
<dbReference type="Pfam" id="PF01063">
    <property type="entry name" value="Aminotran_4"/>
    <property type="match status" value="1"/>
</dbReference>
<dbReference type="PANTHER" id="PTHR11825:SF44">
    <property type="entry name" value="BRANCHED-CHAIN-AMINO-ACID AMINOTRANSFERASE"/>
    <property type="match status" value="1"/>
</dbReference>